<comment type="subcellular location">
    <subcellularLocation>
        <location evidence="2">Endomembrane system</location>
    </subcellularLocation>
    <subcellularLocation>
        <location evidence="11">Endoplasmic reticulum membrane</location>
        <topology evidence="11">Single-pass type IV membrane protein</topology>
    </subcellularLocation>
</comment>
<comment type="domain">
    <text evidence="11">The RING-type zinc finger domain is responsible for E3 ligase activity.</text>
</comment>
<evidence type="ECO:0000256" key="3">
    <source>
        <dbReference type="ARBA" id="ARBA00004906"/>
    </source>
</evidence>
<dbReference type="SUPFAM" id="SSF57850">
    <property type="entry name" value="RING/U-box"/>
    <property type="match status" value="1"/>
</dbReference>
<dbReference type="EMBL" id="NMUH01000209">
    <property type="protein sequence ID" value="MQL74463.1"/>
    <property type="molecule type" value="Genomic_DNA"/>
</dbReference>
<keyword evidence="9 11" id="KW-0472">Membrane</keyword>
<feature type="domain" description="RING-type" evidence="12">
    <location>
        <begin position="41"/>
        <end position="83"/>
    </location>
</feature>
<dbReference type="EC" id="2.3.2.27" evidence="11"/>
<evidence type="ECO:0000256" key="10">
    <source>
        <dbReference type="PROSITE-ProRule" id="PRU00175"/>
    </source>
</evidence>
<keyword evidence="11" id="KW-0812">Transmembrane</keyword>
<comment type="caution">
    <text evidence="13">The sequence shown here is derived from an EMBL/GenBank/DDBJ whole genome shotgun (WGS) entry which is preliminary data.</text>
</comment>
<comment type="function">
    <text evidence="11">E3 ubiquitin-protein ligase.</text>
</comment>
<dbReference type="GO" id="GO:0006511">
    <property type="term" value="P:ubiquitin-dependent protein catabolic process"/>
    <property type="evidence" value="ECO:0007669"/>
    <property type="project" value="UniProtKB-UniRule"/>
</dbReference>
<keyword evidence="6 10" id="KW-0863">Zinc-finger</keyword>
<accession>A0A843TYI0</accession>
<dbReference type="GO" id="GO:0016567">
    <property type="term" value="P:protein ubiquitination"/>
    <property type="evidence" value="ECO:0007669"/>
    <property type="project" value="UniProtKB-UniPathway"/>
</dbReference>
<comment type="caution">
    <text evidence="11">Lacks conserved residue(s) required for the propagation of feature annotation.</text>
</comment>
<feature type="transmembrane region" description="Helical" evidence="11">
    <location>
        <begin position="220"/>
        <end position="238"/>
    </location>
</feature>
<dbReference type="GO" id="GO:0008270">
    <property type="term" value="F:zinc ion binding"/>
    <property type="evidence" value="ECO:0007669"/>
    <property type="project" value="UniProtKB-KW"/>
</dbReference>
<evidence type="ECO:0000313" key="14">
    <source>
        <dbReference type="Proteomes" id="UP000652761"/>
    </source>
</evidence>
<keyword evidence="14" id="KW-1185">Reference proteome</keyword>
<dbReference type="InterPro" id="IPR045103">
    <property type="entry name" value="RNF5/RNF185-like"/>
</dbReference>
<dbReference type="AlphaFoldDB" id="A0A843TYI0"/>
<keyword evidence="11" id="KW-1133">Transmembrane helix</keyword>
<evidence type="ECO:0000256" key="9">
    <source>
        <dbReference type="ARBA" id="ARBA00023136"/>
    </source>
</evidence>
<keyword evidence="11" id="KW-0256">Endoplasmic reticulum</keyword>
<dbReference type="Gene3D" id="3.30.40.10">
    <property type="entry name" value="Zinc/RING finger domain, C3HC4 (zinc finger)"/>
    <property type="match status" value="1"/>
</dbReference>
<dbReference type="InterPro" id="IPR018957">
    <property type="entry name" value="Znf_C3HC4_RING-type"/>
</dbReference>
<organism evidence="13 14">
    <name type="scientific">Colocasia esculenta</name>
    <name type="common">Wild taro</name>
    <name type="synonym">Arum esculentum</name>
    <dbReference type="NCBI Taxonomy" id="4460"/>
    <lineage>
        <taxon>Eukaryota</taxon>
        <taxon>Viridiplantae</taxon>
        <taxon>Streptophyta</taxon>
        <taxon>Embryophyta</taxon>
        <taxon>Tracheophyta</taxon>
        <taxon>Spermatophyta</taxon>
        <taxon>Magnoliopsida</taxon>
        <taxon>Liliopsida</taxon>
        <taxon>Araceae</taxon>
        <taxon>Aroideae</taxon>
        <taxon>Colocasieae</taxon>
        <taxon>Colocasia</taxon>
    </lineage>
</organism>
<keyword evidence="7 11" id="KW-0833">Ubl conjugation pathway</keyword>
<evidence type="ECO:0000256" key="7">
    <source>
        <dbReference type="ARBA" id="ARBA00022786"/>
    </source>
</evidence>
<dbReference type="InterPro" id="IPR013083">
    <property type="entry name" value="Znf_RING/FYVE/PHD"/>
</dbReference>
<keyword evidence="4 11" id="KW-0808">Transferase</keyword>
<dbReference type="PROSITE" id="PS00518">
    <property type="entry name" value="ZF_RING_1"/>
    <property type="match status" value="1"/>
</dbReference>
<dbReference type="Proteomes" id="UP000652761">
    <property type="component" value="Unassembled WGS sequence"/>
</dbReference>
<comment type="pathway">
    <text evidence="3 11">Protein modification; protein ubiquitination.</text>
</comment>
<evidence type="ECO:0000256" key="8">
    <source>
        <dbReference type="ARBA" id="ARBA00022833"/>
    </source>
</evidence>
<dbReference type="PROSITE" id="PS50089">
    <property type="entry name" value="ZF_RING_2"/>
    <property type="match status" value="1"/>
</dbReference>
<keyword evidence="5 11" id="KW-0479">Metal-binding</keyword>
<evidence type="ECO:0000256" key="4">
    <source>
        <dbReference type="ARBA" id="ARBA00022679"/>
    </source>
</evidence>
<reference evidence="13" key="1">
    <citation type="submission" date="2017-07" db="EMBL/GenBank/DDBJ databases">
        <title>Taro Niue Genome Assembly and Annotation.</title>
        <authorList>
            <person name="Atibalentja N."/>
            <person name="Keating K."/>
            <person name="Fields C.J."/>
        </authorList>
    </citation>
    <scope>NUCLEOTIDE SEQUENCE</scope>
    <source>
        <strain evidence="13">Niue_2</strain>
        <tissue evidence="13">Leaf</tissue>
    </source>
</reference>
<dbReference type="OrthoDB" id="6270329at2759"/>
<keyword evidence="8 11" id="KW-0862">Zinc</keyword>
<evidence type="ECO:0000256" key="1">
    <source>
        <dbReference type="ARBA" id="ARBA00000900"/>
    </source>
</evidence>
<name>A0A843TYI0_COLES</name>
<dbReference type="GO" id="GO:0061630">
    <property type="term" value="F:ubiquitin protein ligase activity"/>
    <property type="evidence" value="ECO:0007669"/>
    <property type="project" value="UniProtKB-UniRule"/>
</dbReference>
<dbReference type="UniPathway" id="UPA00143"/>
<dbReference type="InterPro" id="IPR001841">
    <property type="entry name" value="Znf_RING"/>
</dbReference>
<evidence type="ECO:0000259" key="12">
    <source>
        <dbReference type="PROSITE" id="PS50089"/>
    </source>
</evidence>
<evidence type="ECO:0000256" key="2">
    <source>
        <dbReference type="ARBA" id="ARBA00004308"/>
    </source>
</evidence>
<protein>
    <recommendedName>
        <fullName evidence="11">E3 ubiquitin-protein ligase RMA</fullName>
        <ecNumber evidence="11">2.3.2.27</ecNumber>
    </recommendedName>
    <alternativeName>
        <fullName evidence="11">Protein RING membrane-anchor</fullName>
    </alternativeName>
    <alternativeName>
        <fullName evidence="11">RING-type E3 ubiquitin transferase RMA</fullName>
    </alternativeName>
</protein>
<evidence type="ECO:0000256" key="11">
    <source>
        <dbReference type="RuleBase" id="RU369090"/>
    </source>
</evidence>
<sequence>MDTIFIEDDFRVEEPTSTKETQNKAEADDAQAVAPNGCFDCNICLDYAAEPVVTLCGHLYCWPCIYQWLRQESSTPQRCPVCKAALSQATLVPLYGRGYDSKPVDDALDVPRRPSVTMTTASVSDPDTQTRAAAQHAHRHLHHRQHAYHHGHDANYTMSSSSMTTAQVLHPTMLGGVAIAVLPWVLGERGMGLYYPTSYPVGGAGDSPRLRRQEMQAKRSLHRISIFLLCCLVLCLLVF</sequence>
<evidence type="ECO:0000256" key="5">
    <source>
        <dbReference type="ARBA" id="ARBA00022723"/>
    </source>
</evidence>
<evidence type="ECO:0000313" key="13">
    <source>
        <dbReference type="EMBL" id="MQL74463.1"/>
    </source>
</evidence>
<dbReference type="GO" id="GO:0005789">
    <property type="term" value="C:endoplasmic reticulum membrane"/>
    <property type="evidence" value="ECO:0007669"/>
    <property type="project" value="UniProtKB-SubCell"/>
</dbReference>
<gene>
    <name evidence="13" type="ORF">Taro_006831</name>
</gene>
<dbReference type="InterPro" id="IPR017907">
    <property type="entry name" value="Znf_RING_CS"/>
</dbReference>
<feature type="transmembrane region" description="Helical" evidence="11">
    <location>
        <begin position="168"/>
        <end position="186"/>
    </location>
</feature>
<evidence type="ECO:0000256" key="6">
    <source>
        <dbReference type="ARBA" id="ARBA00022771"/>
    </source>
</evidence>
<comment type="catalytic activity">
    <reaction evidence="1 11">
        <text>S-ubiquitinyl-[E2 ubiquitin-conjugating enzyme]-L-cysteine + [acceptor protein]-L-lysine = [E2 ubiquitin-conjugating enzyme]-L-cysteine + N(6)-ubiquitinyl-[acceptor protein]-L-lysine.</text>
        <dbReference type="EC" id="2.3.2.27"/>
    </reaction>
</comment>
<proteinExistence type="predicted"/>
<dbReference type="PANTHER" id="PTHR12313">
    <property type="entry name" value="E3 UBIQUITIN-PROTEIN LIGASE RNF5-RELATED"/>
    <property type="match status" value="1"/>
</dbReference>
<dbReference type="Pfam" id="PF00097">
    <property type="entry name" value="zf-C3HC4"/>
    <property type="match status" value="1"/>
</dbReference>
<dbReference type="SMART" id="SM00184">
    <property type="entry name" value="RING"/>
    <property type="match status" value="1"/>
</dbReference>